<dbReference type="AlphaFoldDB" id="A0A7Z6QQZ6"/>
<name>A0A7Z6QQZ6_PSEFL</name>
<dbReference type="Proteomes" id="UP000255541">
    <property type="component" value="Unassembled WGS sequence"/>
</dbReference>
<proteinExistence type="predicted"/>
<organism evidence="1 2">
    <name type="scientific">Pseudomonas fluorescens</name>
    <dbReference type="NCBI Taxonomy" id="294"/>
    <lineage>
        <taxon>Bacteria</taxon>
        <taxon>Pseudomonadati</taxon>
        <taxon>Pseudomonadota</taxon>
        <taxon>Gammaproteobacteria</taxon>
        <taxon>Pseudomonadales</taxon>
        <taxon>Pseudomonadaceae</taxon>
        <taxon>Pseudomonas</taxon>
    </lineage>
</organism>
<sequence length="197" mass="21987">MVLLSEAGWKFDGAQVHRMEPTIPVEGVSIVSRSSEIASLPELPPHLGRWAAMGKSASIIDMTFRYMDNGVHYSRDPSLPDNMIGIYFGSDAVTNPLFSTEQKSTRHPLMPLLKTGLSIEGYCGRWNNWFCASFQHFWESSVSSYLLAAFSVAARDEWLTASHISGGYSYKKMEKQQNLLITAFLGVAPFQQSRTTP</sequence>
<comment type="caution">
    <text evidence="1">The sequence shown here is derived from an EMBL/GenBank/DDBJ whole genome shotgun (WGS) entry which is preliminary data.</text>
</comment>
<protein>
    <submittedName>
        <fullName evidence="1">Uncharacterized protein</fullName>
    </submittedName>
</protein>
<evidence type="ECO:0000313" key="1">
    <source>
        <dbReference type="EMBL" id="RDS92391.1"/>
    </source>
</evidence>
<dbReference type="EMBL" id="QRBA01000002">
    <property type="protein sequence ID" value="RDS92391.1"/>
    <property type="molecule type" value="Genomic_DNA"/>
</dbReference>
<accession>A0A7Z6QQZ6</accession>
<gene>
    <name evidence="1" type="ORF">DL347_04240</name>
</gene>
<evidence type="ECO:0000313" key="2">
    <source>
        <dbReference type="Proteomes" id="UP000255541"/>
    </source>
</evidence>
<reference evidence="1 2" key="1">
    <citation type="submission" date="2018-07" db="EMBL/GenBank/DDBJ databases">
        <title>Draft Genome Sequence of Pseudomonas fluorescens AHK-1 associated with canker disease of kiwifruit.</title>
        <authorList>
            <person name="Wu Z."/>
        </authorList>
    </citation>
    <scope>NUCLEOTIDE SEQUENCE [LARGE SCALE GENOMIC DNA]</scope>
    <source>
        <strain evidence="1 2">AHK-1</strain>
    </source>
</reference>